<gene>
    <name evidence="3" type="ORF">KRR39_21950</name>
</gene>
<comment type="similarity">
    <text evidence="1">Belongs to the WXG100 family.</text>
</comment>
<organism evidence="3 4">
    <name type="scientific">Nocardioides panacis</name>
    <dbReference type="NCBI Taxonomy" id="2849501"/>
    <lineage>
        <taxon>Bacteria</taxon>
        <taxon>Bacillati</taxon>
        <taxon>Actinomycetota</taxon>
        <taxon>Actinomycetes</taxon>
        <taxon>Propionibacteriales</taxon>
        <taxon>Nocardioidaceae</taxon>
        <taxon>Nocardioides</taxon>
    </lineage>
</organism>
<name>A0A975Y059_9ACTN</name>
<dbReference type="AlphaFoldDB" id="A0A975Y059"/>
<reference evidence="3" key="1">
    <citation type="submission" date="2021-06" db="EMBL/GenBank/DDBJ databases">
        <title>Complete genome sequence of Nocardioides sp. G188.</title>
        <authorList>
            <person name="Im W.-T."/>
        </authorList>
    </citation>
    <scope>NUCLEOTIDE SEQUENCE</scope>
    <source>
        <strain evidence="3">G188</strain>
    </source>
</reference>
<dbReference type="KEGG" id="nps:KRR39_21950"/>
<evidence type="ECO:0000256" key="2">
    <source>
        <dbReference type="SAM" id="MobiDB-lite"/>
    </source>
</evidence>
<dbReference type="EMBL" id="CP077062">
    <property type="protein sequence ID" value="QWZ07984.1"/>
    <property type="molecule type" value="Genomic_DNA"/>
</dbReference>
<evidence type="ECO:0000313" key="4">
    <source>
        <dbReference type="Proteomes" id="UP000683575"/>
    </source>
</evidence>
<proteinExistence type="inferred from homology"/>
<dbReference type="Pfam" id="PF06013">
    <property type="entry name" value="WXG100"/>
    <property type="match status" value="1"/>
</dbReference>
<protein>
    <recommendedName>
        <fullName evidence="1">ESAT-6-like protein</fullName>
    </recommendedName>
</protein>
<feature type="region of interest" description="Disordered" evidence="2">
    <location>
        <begin position="1"/>
        <end position="20"/>
    </location>
</feature>
<feature type="region of interest" description="Disordered" evidence="2">
    <location>
        <begin position="82"/>
        <end position="103"/>
    </location>
</feature>
<accession>A0A975Y059</accession>
<dbReference type="NCBIfam" id="TIGR03930">
    <property type="entry name" value="WXG100_ESAT6"/>
    <property type="match status" value="1"/>
</dbReference>
<keyword evidence="4" id="KW-1185">Reference proteome</keyword>
<evidence type="ECO:0000313" key="3">
    <source>
        <dbReference type="EMBL" id="QWZ07984.1"/>
    </source>
</evidence>
<evidence type="ECO:0000256" key="1">
    <source>
        <dbReference type="RuleBase" id="RU362001"/>
    </source>
</evidence>
<feature type="compositionally biased region" description="Polar residues" evidence="2">
    <location>
        <begin position="82"/>
        <end position="96"/>
    </location>
</feature>
<dbReference type="InterPro" id="IPR010310">
    <property type="entry name" value="T7SS_ESAT-6-like"/>
</dbReference>
<dbReference type="Proteomes" id="UP000683575">
    <property type="component" value="Chromosome"/>
</dbReference>
<sequence>MAGEVTKQDQALTRGAQMVSSARGDLEQQLSGLRGKLSGIGQQWRGAGSSAFQQVMVRWDEDSRKIISALNEFEANLRSSEQTYNANDEAQSSSFGKLSGRLG</sequence>
<dbReference type="RefSeq" id="WP_216939494.1">
    <property type="nucleotide sequence ID" value="NZ_CP077062.1"/>
</dbReference>